<dbReference type="PROSITE" id="PS51257">
    <property type="entry name" value="PROKAR_LIPOPROTEIN"/>
    <property type="match status" value="1"/>
</dbReference>
<dbReference type="Pfam" id="PF10647">
    <property type="entry name" value="Gmad1"/>
    <property type="match status" value="1"/>
</dbReference>
<organism evidence="3 4">
    <name type="scientific">Nocardioides immobilis</name>
    <dbReference type="NCBI Taxonomy" id="2049295"/>
    <lineage>
        <taxon>Bacteria</taxon>
        <taxon>Bacillati</taxon>
        <taxon>Actinomycetota</taxon>
        <taxon>Actinomycetes</taxon>
        <taxon>Propionibacteriales</taxon>
        <taxon>Nocardioidaceae</taxon>
        <taxon>Nocardioides</taxon>
    </lineage>
</organism>
<dbReference type="SUPFAM" id="SSF82171">
    <property type="entry name" value="DPP6 N-terminal domain-like"/>
    <property type="match status" value="1"/>
</dbReference>
<dbReference type="RefSeq" id="WP_118922168.1">
    <property type="nucleotide sequence ID" value="NZ_QXGH01000009.1"/>
</dbReference>
<dbReference type="Pfam" id="PF10646">
    <property type="entry name" value="Germane"/>
    <property type="match status" value="1"/>
</dbReference>
<evidence type="ECO:0000256" key="1">
    <source>
        <dbReference type="SAM" id="MobiDB-lite"/>
    </source>
</evidence>
<dbReference type="SMART" id="SM00909">
    <property type="entry name" value="Germane"/>
    <property type="match status" value="1"/>
</dbReference>
<keyword evidence="4" id="KW-1185">Reference proteome</keyword>
<dbReference type="Pfam" id="PF25976">
    <property type="entry name" value="LpqB_N"/>
    <property type="match status" value="1"/>
</dbReference>
<gene>
    <name evidence="3" type="ORF">D0Z08_02190</name>
</gene>
<dbReference type="InterPro" id="IPR019606">
    <property type="entry name" value="GerMN"/>
</dbReference>
<evidence type="ECO:0000313" key="4">
    <source>
        <dbReference type="Proteomes" id="UP000283644"/>
    </source>
</evidence>
<dbReference type="AlphaFoldDB" id="A0A417Y7X6"/>
<evidence type="ECO:0000259" key="2">
    <source>
        <dbReference type="SMART" id="SM00909"/>
    </source>
</evidence>
<evidence type="ECO:0000313" key="3">
    <source>
        <dbReference type="EMBL" id="RHW28685.1"/>
    </source>
</evidence>
<comment type="caution">
    <text evidence="3">The sequence shown here is derived from an EMBL/GenBank/DDBJ whole genome shotgun (WGS) entry which is preliminary data.</text>
</comment>
<proteinExistence type="predicted"/>
<protein>
    <recommendedName>
        <fullName evidence="2">GerMN domain-containing protein</fullName>
    </recommendedName>
</protein>
<dbReference type="OrthoDB" id="3226781at2"/>
<feature type="region of interest" description="Disordered" evidence="1">
    <location>
        <begin position="35"/>
        <end position="55"/>
    </location>
</feature>
<sequence length="581" mass="61318">MNGARPLALALVLATLLTGCVGLPSEGPVVEAEVAGERNEDQVSSFDPRPPQPGDSRLEIVNGFLDAMMGWPIATSVAKEYLTDDAAEEWSPDATVIYGELAPPREDGSSVTIRMRDATLLDDSGSWRGALPPGRSTLRYQLTIEDGEFRILDPMDALVVRSTWFDERYQQASLYYFDPAAQVLVPEPVFVPVGETFATNLAGALLAGPPSRLHGVVRTFIPAGLSVGLSVPVIDGIATLDLQGNAPRTSAASAELILAQLAATLAQEPSIKALRVTIGGEEVEPPGAATEYDVGSAAAYDPAATGSAGVLYGLRRGRVVSGSVDDLRVVDGPLGRKRNRFDSVAVAPVGDRVAAVSANRRRVVVARLRSPGRRSAVRTLVPDGTDVAQPSWDASGRLWILERGPEGARVLVSDDGVGVRPVRVPGVSHTDARRILVSRDGTRLVALVNRPGGDRIVTARVVLGLDGQVDRVVDSSVIRTLPGRHPIDLAWTAAAQISVLSPAGELFEVETFAVDGATVGVDTLSTMVAGKVLGLAGEPYPETPVYAVTREAIIDIRTCANLSACGERLDATRVLDVDYAG</sequence>
<accession>A0A417Y7X6</accession>
<name>A0A417Y7X6_9ACTN</name>
<feature type="domain" description="GerMN" evidence="2">
    <location>
        <begin position="198"/>
        <end position="287"/>
    </location>
</feature>
<dbReference type="Proteomes" id="UP000283644">
    <property type="component" value="Unassembled WGS sequence"/>
</dbReference>
<dbReference type="InterPro" id="IPR059026">
    <property type="entry name" value="LpqB_N"/>
</dbReference>
<reference evidence="3 4" key="1">
    <citation type="submission" date="2018-09" db="EMBL/GenBank/DDBJ databases">
        <title>Genome sequencing of Nocardioides immobilis CCTCC AB 2017083 for comparison to Nocardioides silvaticus.</title>
        <authorList>
            <person name="Li C."/>
            <person name="Wang G."/>
        </authorList>
    </citation>
    <scope>NUCLEOTIDE SEQUENCE [LARGE SCALE GENOMIC DNA]</scope>
    <source>
        <strain evidence="3 4">CCTCC AB 2017083</strain>
    </source>
</reference>
<dbReference type="EMBL" id="QXGH01000009">
    <property type="protein sequence ID" value="RHW28685.1"/>
    <property type="molecule type" value="Genomic_DNA"/>
</dbReference>
<dbReference type="InterPro" id="IPR018910">
    <property type="entry name" value="LpqB_C"/>
</dbReference>